<evidence type="ECO:0000256" key="3">
    <source>
        <dbReference type="ARBA" id="ARBA00006402"/>
    </source>
</evidence>
<feature type="domain" description="Response regulatory" evidence="18">
    <location>
        <begin position="555"/>
        <end position="672"/>
    </location>
</feature>
<evidence type="ECO:0000256" key="4">
    <source>
        <dbReference type="ARBA" id="ARBA00012438"/>
    </source>
</evidence>
<feature type="domain" description="Histidine kinase" evidence="17">
    <location>
        <begin position="316"/>
        <end position="531"/>
    </location>
</feature>
<dbReference type="PROSITE" id="PS50110">
    <property type="entry name" value="RESPONSE_REGULATORY"/>
    <property type="match status" value="1"/>
</dbReference>
<dbReference type="Pfam" id="PF08448">
    <property type="entry name" value="PAS_4"/>
    <property type="match status" value="1"/>
</dbReference>
<keyword evidence="10" id="KW-0902">Two-component regulatory system</keyword>
<organism evidence="19 20">
    <name type="scientific">Bacillus salipaludis</name>
    <dbReference type="NCBI Taxonomy" id="2547811"/>
    <lineage>
        <taxon>Bacteria</taxon>
        <taxon>Bacillati</taxon>
        <taxon>Bacillota</taxon>
        <taxon>Bacilli</taxon>
        <taxon>Bacillales</taxon>
        <taxon>Bacillaceae</taxon>
        <taxon>Bacillus</taxon>
    </lineage>
</organism>
<comment type="caution">
    <text evidence="19">The sequence shown here is derived from an EMBL/GenBank/DDBJ whole genome shotgun (WGS) entry which is preliminary data.</text>
</comment>
<dbReference type="InterPro" id="IPR035965">
    <property type="entry name" value="PAS-like_dom_sf"/>
</dbReference>
<dbReference type="SMART" id="SM00388">
    <property type="entry name" value="HisKA"/>
    <property type="match status" value="1"/>
</dbReference>
<dbReference type="SMART" id="SM00387">
    <property type="entry name" value="HATPase_c"/>
    <property type="match status" value="1"/>
</dbReference>
<feature type="modified residue" description="4-aspartylphosphate" evidence="14">
    <location>
        <position position="605"/>
    </location>
</feature>
<dbReference type="AlphaFoldDB" id="A0A4R5VXN1"/>
<evidence type="ECO:0000313" key="20">
    <source>
        <dbReference type="Proteomes" id="UP000295132"/>
    </source>
</evidence>
<dbReference type="EC" id="2.7.13.3" evidence="4"/>
<dbReference type="NCBIfam" id="TIGR00229">
    <property type="entry name" value="sensory_box"/>
    <property type="match status" value="2"/>
</dbReference>
<dbReference type="Pfam" id="PF00072">
    <property type="entry name" value="Response_reg"/>
    <property type="match status" value="1"/>
</dbReference>
<dbReference type="EMBL" id="SMYO01000002">
    <property type="protein sequence ID" value="TDK64125.1"/>
    <property type="molecule type" value="Genomic_DNA"/>
</dbReference>
<keyword evidence="16" id="KW-0732">Signal</keyword>
<dbReference type="PANTHER" id="PTHR43047">
    <property type="entry name" value="TWO-COMPONENT HISTIDINE PROTEIN KINASE"/>
    <property type="match status" value="1"/>
</dbReference>
<dbReference type="FunFam" id="3.30.565.10:FF:000010">
    <property type="entry name" value="Sensor histidine kinase RcsC"/>
    <property type="match status" value="1"/>
</dbReference>
<dbReference type="GO" id="GO:0005524">
    <property type="term" value="F:ATP binding"/>
    <property type="evidence" value="ECO:0007669"/>
    <property type="project" value="UniProtKB-KW"/>
</dbReference>
<evidence type="ECO:0000313" key="19">
    <source>
        <dbReference type="EMBL" id="TDK64125.1"/>
    </source>
</evidence>
<evidence type="ECO:0000256" key="14">
    <source>
        <dbReference type="PROSITE-ProRule" id="PRU00169"/>
    </source>
</evidence>
<evidence type="ECO:0000256" key="13">
    <source>
        <dbReference type="ARBA" id="ARBA00074306"/>
    </source>
</evidence>
<dbReference type="InterPro" id="IPR003661">
    <property type="entry name" value="HisK_dim/P_dom"/>
</dbReference>
<dbReference type="InterPro" id="IPR000014">
    <property type="entry name" value="PAS"/>
</dbReference>
<dbReference type="GO" id="GO:0016020">
    <property type="term" value="C:membrane"/>
    <property type="evidence" value="ECO:0007669"/>
    <property type="project" value="UniProtKB-SubCell"/>
</dbReference>
<evidence type="ECO:0000256" key="16">
    <source>
        <dbReference type="SAM" id="SignalP"/>
    </source>
</evidence>
<protein>
    <recommendedName>
        <fullName evidence="13">Circadian input-output histidine kinase CikA</fullName>
        <ecNumber evidence="4">2.7.13.3</ecNumber>
    </recommendedName>
</protein>
<dbReference type="CDD" id="cd00130">
    <property type="entry name" value="PAS"/>
    <property type="match status" value="1"/>
</dbReference>
<feature type="coiled-coil region" evidence="15">
    <location>
        <begin position="289"/>
        <end position="316"/>
    </location>
</feature>
<dbReference type="InterPro" id="IPR013656">
    <property type="entry name" value="PAS_4"/>
</dbReference>
<evidence type="ECO:0000259" key="18">
    <source>
        <dbReference type="PROSITE" id="PS50110"/>
    </source>
</evidence>
<accession>A0A4R5VXN1</accession>
<evidence type="ECO:0000256" key="15">
    <source>
        <dbReference type="SAM" id="Coils"/>
    </source>
</evidence>
<reference evidence="19 20" key="1">
    <citation type="submission" date="2019-03" db="EMBL/GenBank/DDBJ databases">
        <title>Bacillus niacini sp. nov. a Nicotinate-Metabolizing Mesophile Isolated from Soil.</title>
        <authorList>
            <person name="Zhang G."/>
        </authorList>
    </citation>
    <scope>NUCLEOTIDE SEQUENCE [LARGE SCALE GENOMIC DNA]</scope>
    <source>
        <strain evidence="19 20">WN066</strain>
    </source>
</reference>
<evidence type="ECO:0000256" key="10">
    <source>
        <dbReference type="ARBA" id="ARBA00023012"/>
    </source>
</evidence>
<dbReference type="FunFam" id="1.10.287.130:FF:000038">
    <property type="entry name" value="Sensory transduction histidine kinase"/>
    <property type="match status" value="1"/>
</dbReference>
<evidence type="ECO:0000259" key="17">
    <source>
        <dbReference type="PROSITE" id="PS50109"/>
    </source>
</evidence>
<dbReference type="InterPro" id="IPR036097">
    <property type="entry name" value="HisK_dim/P_sf"/>
</dbReference>
<sequence>MTPNVIMLVVLIAVTALAAFAACAILSNRLGSSEQKKKFRKQTELETEIKKAKQDLLHTIQKQQGLTLKYVKSDDRYIHTLCEGELLAKLGLSSEAVVGKDLRDFLPQNYAEEKLQSYRKAWEGEQVNYEQRLNGVDYLVSLRPVFENGQVVEVIGSGVDITPQKEHEKRLKESFALGRTLIDSLPLGILVVDQEKKIIAINEACGKMFQLDQPIQSYMGKNVADYHHVYFEHVEKEGKRVGEMIRNHQPVVDEVSFKGGRILRRSYRPFYMEEELKGHLWTFDDITERKRMELANRKAKEEAEKANQAKSEFLSNMSHELRTPLNGILGFYQLLELDETLNDKQRGFVEEIGKGGRHLLELINEILDLSRIEAGKLKISAKRVNINEMMKECIDFTSPSAHQKGIHISYQENATSNQYVVADPVRLRQIILNLVDNAIKYNRENGEIFIEYTSQEGFLTVHIRDTGIGIAKEKQDVVFEPFYRINHSSVEGTGIGLSVVKRLLTLMGGGMGVESEIGKGSDFWFSLPVASYHEGSKEDTTEQAVKKPQKPKGTKVLYIEDNLANIQLVLEIFETLEGVSLISVLTGAEGIVAAREQMPDVILCDLHLPDISGFEVLKVLKANRKTANIPILAVSANAMEENIHRAREAGFLEYITKPLDIASFIQQISKYLV</sequence>
<dbReference type="Pfam" id="PF02518">
    <property type="entry name" value="HATPase_c"/>
    <property type="match status" value="1"/>
</dbReference>
<gene>
    <name evidence="19" type="ORF">E2K98_04465</name>
</gene>
<dbReference type="InterPro" id="IPR001789">
    <property type="entry name" value="Sig_transdc_resp-reg_receiver"/>
</dbReference>
<dbReference type="Pfam" id="PF00512">
    <property type="entry name" value="HisKA"/>
    <property type="match status" value="1"/>
</dbReference>
<feature type="chain" id="PRO_5020497301" description="Circadian input-output histidine kinase CikA" evidence="16">
    <location>
        <begin position="22"/>
        <end position="673"/>
    </location>
</feature>
<dbReference type="Gene3D" id="3.30.565.10">
    <property type="entry name" value="Histidine kinase-like ATPase, C-terminal domain"/>
    <property type="match status" value="1"/>
</dbReference>
<feature type="signal peptide" evidence="16">
    <location>
        <begin position="1"/>
        <end position="21"/>
    </location>
</feature>
<dbReference type="SUPFAM" id="SSF55874">
    <property type="entry name" value="ATPase domain of HSP90 chaperone/DNA topoisomerase II/histidine kinase"/>
    <property type="match status" value="1"/>
</dbReference>
<dbReference type="SMART" id="SM00448">
    <property type="entry name" value="REC"/>
    <property type="match status" value="1"/>
</dbReference>
<dbReference type="SUPFAM" id="SSF55785">
    <property type="entry name" value="PYP-like sensor domain (PAS domain)"/>
    <property type="match status" value="2"/>
</dbReference>
<dbReference type="InterPro" id="IPR036890">
    <property type="entry name" value="HATPase_C_sf"/>
</dbReference>
<dbReference type="Gene3D" id="3.30.450.20">
    <property type="entry name" value="PAS domain"/>
    <property type="match status" value="2"/>
</dbReference>
<keyword evidence="6" id="KW-0808">Transferase</keyword>
<comment type="similarity">
    <text evidence="3">In the N-terminal section; belongs to the phytochrome family.</text>
</comment>
<keyword evidence="12" id="KW-0131">Cell cycle</keyword>
<dbReference type="SUPFAM" id="SSF47384">
    <property type="entry name" value="Homodimeric domain of signal transducing histidine kinase"/>
    <property type="match status" value="1"/>
</dbReference>
<dbReference type="SUPFAM" id="SSF52172">
    <property type="entry name" value="CheY-like"/>
    <property type="match status" value="1"/>
</dbReference>
<dbReference type="SMART" id="SM00091">
    <property type="entry name" value="PAS"/>
    <property type="match status" value="1"/>
</dbReference>
<dbReference type="InterPro" id="IPR011006">
    <property type="entry name" value="CheY-like_superfamily"/>
</dbReference>
<keyword evidence="11" id="KW-0472">Membrane</keyword>
<evidence type="ECO:0000256" key="5">
    <source>
        <dbReference type="ARBA" id="ARBA00022553"/>
    </source>
</evidence>
<evidence type="ECO:0000256" key="12">
    <source>
        <dbReference type="ARBA" id="ARBA00023306"/>
    </source>
</evidence>
<dbReference type="CDD" id="cd00082">
    <property type="entry name" value="HisKA"/>
    <property type="match status" value="1"/>
</dbReference>
<dbReference type="GO" id="GO:0000155">
    <property type="term" value="F:phosphorelay sensor kinase activity"/>
    <property type="evidence" value="ECO:0007669"/>
    <property type="project" value="InterPro"/>
</dbReference>
<dbReference type="Pfam" id="PF12860">
    <property type="entry name" value="PAS_7"/>
    <property type="match status" value="1"/>
</dbReference>
<evidence type="ECO:0000256" key="7">
    <source>
        <dbReference type="ARBA" id="ARBA00022741"/>
    </source>
</evidence>
<dbReference type="RefSeq" id="WP_133333065.1">
    <property type="nucleotide sequence ID" value="NZ_SMYO01000002.1"/>
</dbReference>
<dbReference type="InterPro" id="IPR004358">
    <property type="entry name" value="Sig_transdc_His_kin-like_C"/>
</dbReference>
<evidence type="ECO:0000256" key="1">
    <source>
        <dbReference type="ARBA" id="ARBA00000085"/>
    </source>
</evidence>
<name>A0A4R5VXN1_9BACI</name>
<evidence type="ECO:0000256" key="9">
    <source>
        <dbReference type="ARBA" id="ARBA00022840"/>
    </source>
</evidence>
<keyword evidence="15" id="KW-0175">Coiled coil</keyword>
<keyword evidence="8" id="KW-0418">Kinase</keyword>
<evidence type="ECO:0000256" key="6">
    <source>
        <dbReference type="ARBA" id="ARBA00022679"/>
    </source>
</evidence>
<dbReference type="InterPro" id="IPR003594">
    <property type="entry name" value="HATPase_dom"/>
</dbReference>
<comment type="subcellular location">
    <subcellularLocation>
        <location evidence="2">Membrane</location>
    </subcellularLocation>
</comment>
<dbReference type="Gene3D" id="3.40.50.2300">
    <property type="match status" value="1"/>
</dbReference>
<evidence type="ECO:0000256" key="2">
    <source>
        <dbReference type="ARBA" id="ARBA00004370"/>
    </source>
</evidence>
<comment type="catalytic activity">
    <reaction evidence="1">
        <text>ATP + protein L-histidine = ADP + protein N-phospho-L-histidine.</text>
        <dbReference type="EC" id="2.7.13.3"/>
    </reaction>
</comment>
<evidence type="ECO:0000256" key="8">
    <source>
        <dbReference type="ARBA" id="ARBA00022777"/>
    </source>
</evidence>
<dbReference type="PROSITE" id="PS50109">
    <property type="entry name" value="HIS_KIN"/>
    <property type="match status" value="1"/>
</dbReference>
<proteinExistence type="inferred from homology"/>
<dbReference type="Gene3D" id="1.10.287.130">
    <property type="match status" value="1"/>
</dbReference>
<evidence type="ECO:0000256" key="11">
    <source>
        <dbReference type="ARBA" id="ARBA00023136"/>
    </source>
</evidence>
<dbReference type="PRINTS" id="PR00344">
    <property type="entry name" value="BCTRLSENSOR"/>
</dbReference>
<keyword evidence="7" id="KW-0547">Nucleotide-binding</keyword>
<dbReference type="Proteomes" id="UP000295132">
    <property type="component" value="Unassembled WGS sequence"/>
</dbReference>
<dbReference type="InterPro" id="IPR005467">
    <property type="entry name" value="His_kinase_dom"/>
</dbReference>
<keyword evidence="5 14" id="KW-0597">Phosphoprotein</keyword>
<keyword evidence="9" id="KW-0067">ATP-binding</keyword>